<dbReference type="GO" id="GO:0003676">
    <property type="term" value="F:nucleic acid binding"/>
    <property type="evidence" value="ECO:0007669"/>
    <property type="project" value="InterPro"/>
</dbReference>
<evidence type="ECO:0008006" key="7">
    <source>
        <dbReference type="Google" id="ProtNLM"/>
    </source>
</evidence>
<reference evidence="5 6" key="1">
    <citation type="submission" date="2024-01" db="EMBL/GenBank/DDBJ databases">
        <title>Genome assemblies of Stephania.</title>
        <authorList>
            <person name="Yang L."/>
        </authorList>
    </citation>
    <scope>NUCLEOTIDE SEQUENCE [LARGE SCALE GENOMIC DNA]</scope>
    <source>
        <strain evidence="5">JXDWG</strain>
        <tissue evidence="5">Leaf</tissue>
    </source>
</reference>
<dbReference type="Pfam" id="PF22936">
    <property type="entry name" value="Pol_BBD"/>
    <property type="match status" value="1"/>
</dbReference>
<feature type="region of interest" description="Disordered" evidence="2">
    <location>
        <begin position="1"/>
        <end position="22"/>
    </location>
</feature>
<keyword evidence="1" id="KW-0378">Hydrolase</keyword>
<evidence type="ECO:0000256" key="2">
    <source>
        <dbReference type="SAM" id="MobiDB-lite"/>
    </source>
</evidence>
<accession>A0AAP0JFS1</accession>
<keyword evidence="6" id="KW-1185">Reference proteome</keyword>
<dbReference type="InterPro" id="IPR025724">
    <property type="entry name" value="GAG-pre-integrase_dom"/>
</dbReference>
<evidence type="ECO:0000313" key="5">
    <source>
        <dbReference type="EMBL" id="KAK9133032.1"/>
    </source>
</evidence>
<evidence type="ECO:0000259" key="3">
    <source>
        <dbReference type="Pfam" id="PF13976"/>
    </source>
</evidence>
<evidence type="ECO:0000256" key="1">
    <source>
        <dbReference type="ARBA" id="ARBA00022670"/>
    </source>
</evidence>
<dbReference type="GO" id="GO:0006508">
    <property type="term" value="P:proteolysis"/>
    <property type="evidence" value="ECO:0007669"/>
    <property type="project" value="UniProtKB-KW"/>
</dbReference>
<sequence length="304" mass="33773">MRVQQFNNNGNVSNQKGQFPRESQQANFVGNQTQFGSSSHHATFPSTKSITDSSWYADSGATAHVTPDPNQLTGCAPYQCNDTLVVGNVSALPIAYVGSAHILSANIRLRFPNTLCVPHIKKNLLSISQLTRDNNVVIEFTDKLCLVNDSSTKELLLEGTLQDGLYQFSTSSLLLPTIKSSRHSAHTTWSAEKNSTKLWHLRLGHPAKQTLHQILRNSLHVSCSDDEFCSVCPLGKHHSLPFSTSNSCCKHLLDKIHTDVWGPSPVTSSDGSNYYISFVNDCTRFTWIFPLKKNSDVFNVFKQF</sequence>
<protein>
    <recommendedName>
        <fullName evidence="7">GAG-pre-integrase domain-containing protein</fullName>
    </recommendedName>
</protein>
<comment type="caution">
    <text evidence="5">The sequence shown here is derived from an EMBL/GenBank/DDBJ whole genome shotgun (WGS) entry which is preliminary data.</text>
</comment>
<evidence type="ECO:0000313" key="6">
    <source>
        <dbReference type="Proteomes" id="UP001419268"/>
    </source>
</evidence>
<evidence type="ECO:0000259" key="4">
    <source>
        <dbReference type="Pfam" id="PF22936"/>
    </source>
</evidence>
<dbReference type="SUPFAM" id="SSF53098">
    <property type="entry name" value="Ribonuclease H-like"/>
    <property type="match status" value="1"/>
</dbReference>
<feature type="domain" description="GAG-pre-integrase" evidence="3">
    <location>
        <begin position="180"/>
        <end position="237"/>
    </location>
</feature>
<dbReference type="PANTHER" id="PTHR42648">
    <property type="entry name" value="TRANSPOSASE, PUTATIVE-RELATED"/>
    <property type="match status" value="1"/>
</dbReference>
<gene>
    <name evidence="5" type="ORF">Scep_012560</name>
</gene>
<dbReference type="Pfam" id="PF13976">
    <property type="entry name" value="gag_pre-integrs"/>
    <property type="match status" value="1"/>
</dbReference>
<dbReference type="EMBL" id="JBBNAG010000005">
    <property type="protein sequence ID" value="KAK9133032.1"/>
    <property type="molecule type" value="Genomic_DNA"/>
</dbReference>
<dbReference type="InterPro" id="IPR012337">
    <property type="entry name" value="RNaseH-like_sf"/>
</dbReference>
<dbReference type="InterPro" id="IPR039537">
    <property type="entry name" value="Retrotran_Ty1/copia-like"/>
</dbReference>
<dbReference type="Gene3D" id="3.30.420.10">
    <property type="entry name" value="Ribonuclease H-like superfamily/Ribonuclease H"/>
    <property type="match status" value="1"/>
</dbReference>
<dbReference type="AlphaFoldDB" id="A0AAP0JFS1"/>
<name>A0AAP0JFS1_9MAGN</name>
<dbReference type="Proteomes" id="UP001419268">
    <property type="component" value="Unassembled WGS sequence"/>
</dbReference>
<organism evidence="5 6">
    <name type="scientific">Stephania cephalantha</name>
    <dbReference type="NCBI Taxonomy" id="152367"/>
    <lineage>
        <taxon>Eukaryota</taxon>
        <taxon>Viridiplantae</taxon>
        <taxon>Streptophyta</taxon>
        <taxon>Embryophyta</taxon>
        <taxon>Tracheophyta</taxon>
        <taxon>Spermatophyta</taxon>
        <taxon>Magnoliopsida</taxon>
        <taxon>Ranunculales</taxon>
        <taxon>Menispermaceae</taxon>
        <taxon>Menispermoideae</taxon>
        <taxon>Cissampelideae</taxon>
        <taxon>Stephania</taxon>
    </lineage>
</organism>
<proteinExistence type="predicted"/>
<feature type="domain" description="Retrovirus-related Pol polyprotein from transposon TNT 1-94-like beta-barrel" evidence="4">
    <location>
        <begin position="55"/>
        <end position="133"/>
    </location>
</feature>
<dbReference type="PANTHER" id="PTHR42648:SF26">
    <property type="entry name" value="INTEGRASE CATALYTIC DOMAIN-CONTAINING PROTEIN"/>
    <property type="match status" value="1"/>
</dbReference>
<keyword evidence="1" id="KW-0645">Protease</keyword>
<dbReference type="InterPro" id="IPR036397">
    <property type="entry name" value="RNaseH_sf"/>
</dbReference>
<dbReference type="GO" id="GO:0008233">
    <property type="term" value="F:peptidase activity"/>
    <property type="evidence" value="ECO:0007669"/>
    <property type="project" value="UniProtKB-KW"/>
</dbReference>
<dbReference type="InterPro" id="IPR054722">
    <property type="entry name" value="PolX-like_BBD"/>
</dbReference>